<evidence type="ECO:0000256" key="1">
    <source>
        <dbReference type="ARBA" id="ARBA00004429"/>
    </source>
</evidence>
<gene>
    <name evidence="9" type="ORF">HMPREF0179_02900</name>
</gene>
<dbReference type="InterPro" id="IPR004681">
    <property type="entry name" value="TRAP_DctM"/>
</dbReference>
<keyword evidence="10" id="KW-1185">Reference proteome</keyword>
<evidence type="ECO:0000256" key="5">
    <source>
        <dbReference type="ARBA" id="ARBA00022989"/>
    </source>
</evidence>
<keyword evidence="3" id="KW-0997">Cell inner membrane</keyword>
<evidence type="ECO:0000259" key="8">
    <source>
        <dbReference type="Pfam" id="PF06808"/>
    </source>
</evidence>
<dbReference type="Pfam" id="PF06808">
    <property type="entry name" value="DctM"/>
    <property type="match status" value="1"/>
</dbReference>
<reference evidence="9 10" key="2">
    <citation type="submission" date="2013-04" db="EMBL/GenBank/DDBJ databases">
        <title>The Genome Sequence of Bilophila wadsworthia 3_1_6.</title>
        <authorList>
            <consortium name="The Broad Institute Genomics Platform"/>
            <person name="Earl A."/>
            <person name="Ward D."/>
            <person name="Feldgarden M."/>
            <person name="Gevers D."/>
            <person name="Sibley C."/>
            <person name="Strauss J."/>
            <person name="Allen-Vercoe E."/>
            <person name="Walker B."/>
            <person name="Young S."/>
            <person name="Zeng Q."/>
            <person name="Gargeya S."/>
            <person name="Fitzgerald M."/>
            <person name="Haas B."/>
            <person name="Abouelleil A."/>
            <person name="Allen A.W."/>
            <person name="Alvarado L."/>
            <person name="Arachchi H.M."/>
            <person name="Berlin A.M."/>
            <person name="Chapman S.B."/>
            <person name="Gainer-Dewar J."/>
            <person name="Goldberg J."/>
            <person name="Griggs A."/>
            <person name="Gujja S."/>
            <person name="Hansen M."/>
            <person name="Howarth C."/>
            <person name="Imamovic A."/>
            <person name="Ireland A."/>
            <person name="Larimer J."/>
            <person name="McCowan C."/>
            <person name="Murphy C."/>
            <person name="Pearson M."/>
            <person name="Poon T.W."/>
            <person name="Priest M."/>
            <person name="Roberts A."/>
            <person name="Saif S."/>
            <person name="Shea T."/>
            <person name="Sisk P."/>
            <person name="Sykes S."/>
            <person name="Wortman J."/>
            <person name="Nusbaum C."/>
            <person name="Birren B."/>
        </authorList>
    </citation>
    <scope>NUCLEOTIDE SEQUENCE [LARGE SCALE GENOMIC DNA]</scope>
    <source>
        <strain evidence="9 10">3_1_6</strain>
    </source>
</reference>
<evidence type="ECO:0000256" key="3">
    <source>
        <dbReference type="ARBA" id="ARBA00022519"/>
    </source>
</evidence>
<dbReference type="Proteomes" id="UP000006034">
    <property type="component" value="Unassembled WGS sequence"/>
</dbReference>
<dbReference type="GeneID" id="78087858"/>
<dbReference type="RefSeq" id="WP_005029093.1">
    <property type="nucleotide sequence ID" value="NZ_KE150238.1"/>
</dbReference>
<feature type="transmembrane region" description="Helical" evidence="7">
    <location>
        <begin position="55"/>
        <end position="75"/>
    </location>
</feature>
<keyword evidence="4 7" id="KW-0812">Transmembrane</keyword>
<dbReference type="PANTHER" id="PTHR33362">
    <property type="entry name" value="SIALIC ACID TRAP TRANSPORTER PERMEASE PROTEIN SIAT-RELATED"/>
    <property type="match status" value="1"/>
</dbReference>
<dbReference type="InterPro" id="IPR010656">
    <property type="entry name" value="DctM"/>
</dbReference>
<keyword evidence="6 7" id="KW-0472">Membrane</keyword>
<organism evidence="9 10">
    <name type="scientific">Bilophila wadsworthia (strain 3_1_6)</name>
    <dbReference type="NCBI Taxonomy" id="563192"/>
    <lineage>
        <taxon>Bacteria</taxon>
        <taxon>Pseudomonadati</taxon>
        <taxon>Thermodesulfobacteriota</taxon>
        <taxon>Desulfovibrionia</taxon>
        <taxon>Desulfovibrionales</taxon>
        <taxon>Desulfovibrionaceae</taxon>
        <taxon>Bilophila</taxon>
    </lineage>
</organism>
<evidence type="ECO:0000256" key="6">
    <source>
        <dbReference type="ARBA" id="ARBA00023136"/>
    </source>
</evidence>
<feature type="domain" description="TRAP C4-dicarboxylate transport system permease DctM subunit" evidence="8">
    <location>
        <begin position="57"/>
        <end position="160"/>
    </location>
</feature>
<evidence type="ECO:0000313" key="10">
    <source>
        <dbReference type="Proteomes" id="UP000006034"/>
    </source>
</evidence>
<name>E5Y9I5_BILW3</name>
<evidence type="ECO:0000313" key="9">
    <source>
        <dbReference type="EMBL" id="EFV43377.1"/>
    </source>
</evidence>
<feature type="transmembrane region" description="Helical" evidence="7">
    <location>
        <begin position="87"/>
        <end position="109"/>
    </location>
</feature>
<evidence type="ECO:0000256" key="4">
    <source>
        <dbReference type="ARBA" id="ARBA00022692"/>
    </source>
</evidence>
<dbReference type="GO" id="GO:0022857">
    <property type="term" value="F:transmembrane transporter activity"/>
    <property type="evidence" value="ECO:0007669"/>
    <property type="project" value="TreeGrafter"/>
</dbReference>
<comment type="caution">
    <text evidence="9">The sequence shown here is derived from an EMBL/GenBank/DDBJ whole genome shotgun (WGS) entry which is preliminary data.</text>
</comment>
<dbReference type="EMBL" id="ADCP02000001">
    <property type="protein sequence ID" value="EFV43377.1"/>
    <property type="molecule type" value="Genomic_DNA"/>
</dbReference>
<protein>
    <recommendedName>
        <fullName evidence="8">TRAP C4-dicarboxylate transport system permease DctM subunit domain-containing protein</fullName>
    </recommendedName>
</protein>
<keyword evidence="2" id="KW-1003">Cell membrane</keyword>
<dbReference type="HOGENOM" id="CLU_1559986_0_0_7"/>
<reference evidence="9 10" key="1">
    <citation type="submission" date="2010-10" db="EMBL/GenBank/DDBJ databases">
        <authorList>
            <consortium name="The Broad Institute Genome Sequencing Platform"/>
            <person name="Ward D."/>
            <person name="Earl A."/>
            <person name="Feldgarden M."/>
            <person name="Young S.K."/>
            <person name="Gargeya S."/>
            <person name="Zeng Q."/>
            <person name="Alvarado L."/>
            <person name="Berlin A."/>
            <person name="Bochicchio J."/>
            <person name="Chapman S.B."/>
            <person name="Chen Z."/>
            <person name="Freedman E."/>
            <person name="Gellesch M."/>
            <person name="Goldberg J."/>
            <person name="Griggs A."/>
            <person name="Gujja S."/>
            <person name="Heilman E."/>
            <person name="Heiman D."/>
            <person name="Howarth C."/>
            <person name="Mehta T."/>
            <person name="Neiman D."/>
            <person name="Pearson M."/>
            <person name="Roberts A."/>
            <person name="Saif S."/>
            <person name="Shea T."/>
            <person name="Shenoy N."/>
            <person name="Sisk P."/>
            <person name="Stolte C."/>
            <person name="Sykes S."/>
            <person name="White J."/>
            <person name="Yandava C."/>
            <person name="Allen-Vercoe E."/>
            <person name="Sibley C."/>
            <person name="Ambrose C.E."/>
            <person name="Strauss J."/>
            <person name="Daigneault M."/>
            <person name="Haas B."/>
            <person name="Nusbaum C."/>
            <person name="Birren B."/>
        </authorList>
    </citation>
    <scope>NUCLEOTIDE SEQUENCE [LARGE SCALE GENOMIC DNA]</scope>
    <source>
        <strain evidence="9 10">3_1_6</strain>
    </source>
</reference>
<dbReference type="AlphaFoldDB" id="E5Y9I5"/>
<accession>E5Y9I5</accession>
<comment type="subcellular location">
    <subcellularLocation>
        <location evidence="1">Cell inner membrane</location>
        <topology evidence="1">Multi-pass membrane protein</topology>
    </subcellularLocation>
</comment>
<dbReference type="STRING" id="563192.HMPREF0179_02900"/>
<proteinExistence type="predicted"/>
<dbReference type="GO" id="GO:0005886">
    <property type="term" value="C:plasma membrane"/>
    <property type="evidence" value="ECO:0007669"/>
    <property type="project" value="UniProtKB-SubCell"/>
</dbReference>
<feature type="transmembrane region" description="Helical" evidence="7">
    <location>
        <begin position="115"/>
        <end position="137"/>
    </location>
</feature>
<feature type="transmembrane region" description="Helical" evidence="7">
    <location>
        <begin position="144"/>
        <end position="165"/>
    </location>
</feature>
<dbReference type="eggNOG" id="COG1593">
    <property type="taxonomic scope" value="Bacteria"/>
</dbReference>
<evidence type="ECO:0000256" key="2">
    <source>
        <dbReference type="ARBA" id="ARBA00022475"/>
    </source>
</evidence>
<dbReference type="PANTHER" id="PTHR33362:SF5">
    <property type="entry name" value="C4-DICARBOXYLATE TRAP TRANSPORTER LARGE PERMEASE PROTEIN DCTM"/>
    <property type="match status" value="1"/>
</dbReference>
<evidence type="ECO:0000256" key="7">
    <source>
        <dbReference type="SAM" id="Phobius"/>
    </source>
</evidence>
<keyword evidence="5 7" id="KW-1133">Transmembrane helix</keyword>
<sequence>MNGITSSGAKGINALGPRYMGKYHPLMEIGPRYLLIQGTHRELTEGNGPPFVLDVAPMLVLFAIVMTFCILGCFLPSMPLLLICVPIFVPIAKVFGWNLIWFGVIITVLDNMASITPPFGISLFVMKEVAGVTLGAMYRSAVPFVIALFVCLLLIVLFPSLATYLPTLMNG</sequence>